<evidence type="ECO:0008006" key="4">
    <source>
        <dbReference type="Google" id="ProtNLM"/>
    </source>
</evidence>
<dbReference type="RefSeq" id="WP_078742038.1">
    <property type="nucleotide sequence ID" value="NZ_MSDF01000040.1"/>
</dbReference>
<name>A0A1T2Y7Q0_PSEFL</name>
<gene>
    <name evidence="2" type="ORF">BFW87_23155</name>
</gene>
<dbReference type="AlphaFoldDB" id="A0A1T2Y7Q0"/>
<evidence type="ECO:0000256" key="1">
    <source>
        <dbReference type="SAM" id="SignalP"/>
    </source>
</evidence>
<evidence type="ECO:0000313" key="2">
    <source>
        <dbReference type="EMBL" id="OPA88122.1"/>
    </source>
</evidence>
<organism evidence="2 3">
    <name type="scientific">Pseudomonas fluorescens</name>
    <dbReference type="NCBI Taxonomy" id="294"/>
    <lineage>
        <taxon>Bacteria</taxon>
        <taxon>Pseudomonadati</taxon>
        <taxon>Pseudomonadota</taxon>
        <taxon>Gammaproteobacteria</taxon>
        <taxon>Pseudomonadales</taxon>
        <taxon>Pseudomonadaceae</taxon>
        <taxon>Pseudomonas</taxon>
    </lineage>
</organism>
<dbReference type="Proteomes" id="UP000190965">
    <property type="component" value="Unassembled WGS sequence"/>
</dbReference>
<dbReference type="OrthoDB" id="6162547at2"/>
<sequence length="112" mass="11996">MRRLLRLILVMLLSLTLPLTGMAGVPSSTEPCPMKMSGMQMMSDMTPDCCQDGADHGKVCKTGQECKTGGLVQLSMPVFKAPLGMAHPVALGLSPDFIPDRTPSGVWRPPRA</sequence>
<keyword evidence="1" id="KW-0732">Signal</keyword>
<comment type="caution">
    <text evidence="2">The sequence shown here is derived from an EMBL/GenBank/DDBJ whole genome shotgun (WGS) entry which is preliminary data.</text>
</comment>
<feature type="chain" id="PRO_5012323385" description="Lipoprotein" evidence="1">
    <location>
        <begin position="24"/>
        <end position="112"/>
    </location>
</feature>
<proteinExistence type="predicted"/>
<accession>A0A1T2Y7Q0</accession>
<dbReference type="EMBL" id="MSDF01000040">
    <property type="protein sequence ID" value="OPA88122.1"/>
    <property type="molecule type" value="Genomic_DNA"/>
</dbReference>
<feature type="signal peptide" evidence="1">
    <location>
        <begin position="1"/>
        <end position="23"/>
    </location>
</feature>
<protein>
    <recommendedName>
        <fullName evidence="4">Lipoprotein</fullName>
    </recommendedName>
</protein>
<evidence type="ECO:0000313" key="3">
    <source>
        <dbReference type="Proteomes" id="UP000190965"/>
    </source>
</evidence>
<reference evidence="2 3" key="1">
    <citation type="submission" date="2016-12" db="EMBL/GenBank/DDBJ databases">
        <title>Draft genome sequences of seven strains of Pseudomonas fluorescens that produce 4-formylaminooxyvinylglycine.</title>
        <authorList>
            <person name="Okrent R.A."/>
            <person name="Manning V.A."/>
            <person name="Trippe K.M."/>
        </authorList>
    </citation>
    <scope>NUCLEOTIDE SEQUENCE [LARGE SCALE GENOMIC DNA]</scope>
    <source>
        <strain evidence="2 3">P5A</strain>
    </source>
</reference>